<evidence type="ECO:0000259" key="3">
    <source>
        <dbReference type="Pfam" id="PF01261"/>
    </source>
</evidence>
<evidence type="ECO:0000256" key="1">
    <source>
        <dbReference type="ARBA" id="ARBA00023235"/>
    </source>
</evidence>
<name>A0ABV8UPM9_9PROT</name>
<keyword evidence="5" id="KW-1185">Reference proteome</keyword>
<protein>
    <submittedName>
        <fullName evidence="4">2-oxo-tetronate isomerase</fullName>
        <ecNumber evidence="4">5.3.1.35</ecNumber>
    </submittedName>
</protein>
<dbReference type="EMBL" id="JBHSCW010000011">
    <property type="protein sequence ID" value="MFC4353241.1"/>
    <property type="molecule type" value="Genomic_DNA"/>
</dbReference>
<dbReference type="RefSeq" id="WP_382423616.1">
    <property type="nucleotide sequence ID" value="NZ_JBHSCW010000011.1"/>
</dbReference>
<sequence length="271" mass="30432">MPRFAANLSLMFTEWPFLERFEVAAACGFTGVEYLSPYSIPAKELAQRLQDAGLQQTLFNLSPGDRDAGERGLAALPGRQAEFRETLQQALEYAAILDCRHLHVMAGIPHADEPLAACREVYLDNLRHASEEAAKLGCCLLIEPINQRDMPGYFLSHQDDAMTVLREVGAENLRLQFDLYHCQIMEGDLERHLEEQLPQISYIQVAGVPGRHEPSVGEVNYPYLFNVMDALGYDGWVGCEYHPASGTLEGLEWAREYGISPRLPGEKEQLH</sequence>
<dbReference type="PIRSF" id="PIRSF006241">
    <property type="entry name" value="HyI"/>
    <property type="match status" value="1"/>
</dbReference>
<evidence type="ECO:0000313" key="5">
    <source>
        <dbReference type="Proteomes" id="UP001595799"/>
    </source>
</evidence>
<dbReference type="InterPro" id="IPR050417">
    <property type="entry name" value="Sugar_Epim/Isomerase"/>
</dbReference>
<dbReference type="SUPFAM" id="SSF51658">
    <property type="entry name" value="Xylose isomerase-like"/>
    <property type="match status" value="1"/>
</dbReference>
<proteinExistence type="inferred from homology"/>
<comment type="similarity">
    <text evidence="2">Belongs to the hyi family.</text>
</comment>
<dbReference type="InterPro" id="IPR036237">
    <property type="entry name" value="Xyl_isomerase-like_sf"/>
</dbReference>
<dbReference type="Pfam" id="PF01261">
    <property type="entry name" value="AP_endonuc_2"/>
    <property type="match status" value="1"/>
</dbReference>
<feature type="domain" description="Xylose isomerase-like TIM barrel" evidence="3">
    <location>
        <begin position="21"/>
        <end position="256"/>
    </location>
</feature>
<dbReference type="InterPro" id="IPR053398">
    <property type="entry name" value="HPT_OtnI_isomerases"/>
</dbReference>
<comment type="caution">
    <text evidence="4">The sequence shown here is derived from an EMBL/GenBank/DDBJ whole genome shotgun (WGS) entry which is preliminary data.</text>
</comment>
<dbReference type="GO" id="GO:0016853">
    <property type="term" value="F:isomerase activity"/>
    <property type="evidence" value="ECO:0007669"/>
    <property type="project" value="UniProtKB-KW"/>
</dbReference>
<dbReference type="NCBIfam" id="NF043033">
    <property type="entry name" value="OxoTetrIsom"/>
    <property type="match status" value="1"/>
</dbReference>
<dbReference type="PANTHER" id="PTHR43489:SF13">
    <property type="entry name" value="HYDROXYPYRUVATE ISOMERASE"/>
    <property type="match status" value="1"/>
</dbReference>
<dbReference type="InterPro" id="IPR013022">
    <property type="entry name" value="Xyl_isomerase-like_TIM-brl"/>
</dbReference>
<keyword evidence="1 2" id="KW-0413">Isomerase</keyword>
<dbReference type="EC" id="5.3.1.35" evidence="4"/>
<dbReference type="PANTHER" id="PTHR43489">
    <property type="entry name" value="ISOMERASE"/>
    <property type="match status" value="1"/>
</dbReference>
<accession>A0ABV8UPM9</accession>
<dbReference type="InterPro" id="IPR026040">
    <property type="entry name" value="HyI-like"/>
</dbReference>
<evidence type="ECO:0000313" key="4">
    <source>
        <dbReference type="EMBL" id="MFC4353241.1"/>
    </source>
</evidence>
<organism evidence="4 5">
    <name type="scientific">Fodinicurvata halophila</name>
    <dbReference type="NCBI Taxonomy" id="1419723"/>
    <lineage>
        <taxon>Bacteria</taxon>
        <taxon>Pseudomonadati</taxon>
        <taxon>Pseudomonadota</taxon>
        <taxon>Alphaproteobacteria</taxon>
        <taxon>Rhodospirillales</taxon>
        <taxon>Rhodovibrionaceae</taxon>
        <taxon>Fodinicurvata</taxon>
    </lineage>
</organism>
<evidence type="ECO:0000256" key="2">
    <source>
        <dbReference type="PIRNR" id="PIRNR006241"/>
    </source>
</evidence>
<dbReference type="Gene3D" id="3.20.20.150">
    <property type="entry name" value="Divalent-metal-dependent TIM barrel enzymes"/>
    <property type="match status" value="1"/>
</dbReference>
<reference evidence="5" key="1">
    <citation type="journal article" date="2019" name="Int. J. Syst. Evol. Microbiol.">
        <title>The Global Catalogue of Microorganisms (GCM) 10K type strain sequencing project: providing services to taxonomists for standard genome sequencing and annotation.</title>
        <authorList>
            <consortium name="The Broad Institute Genomics Platform"/>
            <consortium name="The Broad Institute Genome Sequencing Center for Infectious Disease"/>
            <person name="Wu L."/>
            <person name="Ma J."/>
        </authorList>
    </citation>
    <scope>NUCLEOTIDE SEQUENCE [LARGE SCALE GENOMIC DNA]</scope>
    <source>
        <strain evidence="5">CECT 8472</strain>
    </source>
</reference>
<dbReference type="Proteomes" id="UP001595799">
    <property type="component" value="Unassembled WGS sequence"/>
</dbReference>
<gene>
    <name evidence="4" type="primary">otnI</name>
    <name evidence="4" type="ORF">ACFOW6_16960</name>
</gene>